<dbReference type="HOGENOM" id="CLU_148322_4_4_1"/>
<dbReference type="Proteomes" id="UP000027073">
    <property type="component" value="Unassembled WGS sequence"/>
</dbReference>
<dbReference type="Gene3D" id="3.10.20.90">
    <property type="entry name" value="Phosphatidylinositol 3-kinase Catalytic Subunit, Chain A, domain 1"/>
    <property type="match status" value="1"/>
</dbReference>
<dbReference type="InterPro" id="IPR029071">
    <property type="entry name" value="Ubiquitin-like_domsf"/>
</dbReference>
<dbReference type="InterPro" id="IPR000626">
    <property type="entry name" value="Ubiquitin-like_dom"/>
</dbReference>
<dbReference type="AlphaFoldDB" id="A0A067NFH0"/>
<organism evidence="2 3">
    <name type="scientific">Pleurotus ostreatus (strain PC15)</name>
    <name type="common">Oyster mushroom</name>
    <dbReference type="NCBI Taxonomy" id="1137138"/>
    <lineage>
        <taxon>Eukaryota</taxon>
        <taxon>Fungi</taxon>
        <taxon>Dikarya</taxon>
        <taxon>Basidiomycota</taxon>
        <taxon>Agaricomycotina</taxon>
        <taxon>Agaricomycetes</taxon>
        <taxon>Agaricomycetidae</taxon>
        <taxon>Agaricales</taxon>
        <taxon>Pleurotineae</taxon>
        <taxon>Pleurotaceae</taxon>
        <taxon>Pleurotus</taxon>
    </lineage>
</organism>
<sequence length="92" mass="10019">MGEEGEDVKPKLNIQVVHGGVQITIKVKANTPFKKIFEAAEKRFSKDPGTFKFTYDGQRIQADETPASLGMEDGDQIDANLEQLGGSFDASS</sequence>
<dbReference type="EMBL" id="KL198014">
    <property type="protein sequence ID" value="KDQ22817.1"/>
    <property type="molecule type" value="Genomic_DNA"/>
</dbReference>
<dbReference type="PANTHER" id="PTHR10562">
    <property type="entry name" value="SMALL UBIQUITIN-RELATED MODIFIER"/>
    <property type="match status" value="1"/>
</dbReference>
<feature type="domain" description="Ubiquitin-like" evidence="1">
    <location>
        <begin position="10"/>
        <end position="86"/>
    </location>
</feature>
<evidence type="ECO:0000313" key="3">
    <source>
        <dbReference type="Proteomes" id="UP000027073"/>
    </source>
</evidence>
<evidence type="ECO:0000313" key="2">
    <source>
        <dbReference type="EMBL" id="KDQ22817.1"/>
    </source>
</evidence>
<dbReference type="STRING" id="1137138.A0A067NFH0"/>
<reference evidence="3" key="1">
    <citation type="journal article" date="2014" name="Proc. Natl. Acad. Sci. U.S.A.">
        <title>Extensive sampling of basidiomycete genomes demonstrates inadequacy of the white-rot/brown-rot paradigm for wood decay fungi.</title>
        <authorList>
            <person name="Riley R."/>
            <person name="Salamov A.A."/>
            <person name="Brown D.W."/>
            <person name="Nagy L.G."/>
            <person name="Floudas D."/>
            <person name="Held B.W."/>
            <person name="Levasseur A."/>
            <person name="Lombard V."/>
            <person name="Morin E."/>
            <person name="Otillar R."/>
            <person name="Lindquist E.A."/>
            <person name="Sun H."/>
            <person name="LaButti K.M."/>
            <person name="Schmutz J."/>
            <person name="Jabbour D."/>
            <person name="Luo H."/>
            <person name="Baker S.E."/>
            <person name="Pisabarro A.G."/>
            <person name="Walton J.D."/>
            <person name="Blanchette R.A."/>
            <person name="Henrissat B."/>
            <person name="Martin F."/>
            <person name="Cullen D."/>
            <person name="Hibbett D.S."/>
            <person name="Grigoriev I.V."/>
        </authorList>
    </citation>
    <scope>NUCLEOTIDE SEQUENCE [LARGE SCALE GENOMIC DNA]</scope>
    <source>
        <strain evidence="3">PC15</strain>
    </source>
</reference>
<dbReference type="OrthoDB" id="442921at2759"/>
<dbReference type="SMART" id="SM00213">
    <property type="entry name" value="UBQ"/>
    <property type="match status" value="1"/>
</dbReference>
<name>A0A067NFH0_PLEO1</name>
<gene>
    <name evidence="2" type="ORF">PLEOSDRAFT_1091072</name>
</gene>
<accession>A0A067NFH0</accession>
<dbReference type="PROSITE" id="PS50053">
    <property type="entry name" value="UBIQUITIN_2"/>
    <property type="match status" value="1"/>
</dbReference>
<dbReference type="SUPFAM" id="SSF54236">
    <property type="entry name" value="Ubiquitin-like"/>
    <property type="match status" value="1"/>
</dbReference>
<protein>
    <recommendedName>
        <fullName evidence="1">Ubiquitin-like domain-containing protein</fullName>
    </recommendedName>
</protein>
<dbReference type="VEuPathDB" id="FungiDB:PLEOSDRAFT_1091072"/>
<dbReference type="InParanoid" id="A0A067NFH0"/>
<dbReference type="CDD" id="cd01763">
    <property type="entry name" value="Ubl_SUMO_like"/>
    <property type="match status" value="1"/>
</dbReference>
<proteinExistence type="predicted"/>
<dbReference type="Pfam" id="PF11976">
    <property type="entry name" value="Rad60-SLD"/>
    <property type="match status" value="1"/>
</dbReference>
<evidence type="ECO:0000259" key="1">
    <source>
        <dbReference type="PROSITE" id="PS50053"/>
    </source>
</evidence>
<dbReference type="InterPro" id="IPR022617">
    <property type="entry name" value="Rad60/SUMO-like_dom"/>
</dbReference>